<dbReference type="WBParaSite" id="RSKR_0000491700.1">
    <property type="protein sequence ID" value="RSKR_0000491700.1"/>
    <property type="gene ID" value="RSKR_0000491700"/>
</dbReference>
<evidence type="ECO:0000313" key="1">
    <source>
        <dbReference type="Proteomes" id="UP000095286"/>
    </source>
</evidence>
<proteinExistence type="predicted"/>
<accession>A0AC35TVZ3</accession>
<name>A0AC35TVZ3_9BILA</name>
<reference evidence="2" key="1">
    <citation type="submission" date="2016-11" db="UniProtKB">
        <authorList>
            <consortium name="WormBaseParasite"/>
        </authorList>
    </citation>
    <scope>IDENTIFICATION</scope>
    <source>
        <strain evidence="2">KR3021</strain>
    </source>
</reference>
<organism evidence="1 2">
    <name type="scientific">Rhabditophanes sp. KR3021</name>
    <dbReference type="NCBI Taxonomy" id="114890"/>
    <lineage>
        <taxon>Eukaryota</taxon>
        <taxon>Metazoa</taxon>
        <taxon>Ecdysozoa</taxon>
        <taxon>Nematoda</taxon>
        <taxon>Chromadorea</taxon>
        <taxon>Rhabditida</taxon>
        <taxon>Tylenchina</taxon>
        <taxon>Panagrolaimomorpha</taxon>
        <taxon>Strongyloidoidea</taxon>
        <taxon>Alloionematidae</taxon>
        <taxon>Rhabditophanes</taxon>
    </lineage>
</organism>
<dbReference type="Proteomes" id="UP000095286">
    <property type="component" value="Unplaced"/>
</dbReference>
<evidence type="ECO:0000313" key="2">
    <source>
        <dbReference type="WBParaSite" id="RSKR_0000491700.1"/>
    </source>
</evidence>
<sequence length="317" mass="36649">MPTKDSTAPTFQKKDDSRKVVIRSVKNTAIYKQEFEIEFLGQTKAWYERHSAQLLEVADVPEYLMKAEGWMTAEIDRCDRLMDKSTLDPLQLCLNQSLITDHLDIFRAQFEGLLANDKKDDLRRLYTLSLGTPDAELHFTTDLKKYISTYGVEKINGIADDAKDDPKMYLTSIIQIYNQFTSVVQTSFKNDKAYVEALDKAFQEIINANDRHGKKTHELVAKYADTILKKTNRIGDSCELDDNIESVKELNLEAIIVRIMKARKEMRHQQLVSDVVGVVKKRFKPEISHIKRSIDVLIEKGYIKRDANERDLYKYLA</sequence>
<protein>
    <submittedName>
        <fullName evidence="2">Cullin_Nedd8 domain-containing protein</fullName>
    </submittedName>
</protein>